<evidence type="ECO:0000313" key="4">
    <source>
        <dbReference type="EMBL" id="MBA2227433.1"/>
    </source>
</evidence>
<dbReference type="SUPFAM" id="SSF51419">
    <property type="entry name" value="PLP-binding barrel"/>
    <property type="match status" value="1"/>
</dbReference>
<dbReference type="Pfam" id="PF01168">
    <property type="entry name" value="Ala_racemase_N"/>
    <property type="match status" value="1"/>
</dbReference>
<dbReference type="InterPro" id="IPR051466">
    <property type="entry name" value="D-amino_acid_metab_enzyme"/>
</dbReference>
<organism evidence="4 5">
    <name type="scientific">Thermogemmata fonticola</name>
    <dbReference type="NCBI Taxonomy" id="2755323"/>
    <lineage>
        <taxon>Bacteria</taxon>
        <taxon>Pseudomonadati</taxon>
        <taxon>Planctomycetota</taxon>
        <taxon>Planctomycetia</taxon>
        <taxon>Gemmatales</taxon>
        <taxon>Gemmataceae</taxon>
        <taxon>Thermogemmata</taxon>
    </lineage>
</organism>
<dbReference type="PANTHER" id="PTHR28004:SF2">
    <property type="entry name" value="D-SERINE DEHYDRATASE"/>
    <property type="match status" value="1"/>
</dbReference>
<dbReference type="Proteomes" id="UP000542342">
    <property type="component" value="Unassembled WGS sequence"/>
</dbReference>
<dbReference type="RefSeq" id="WP_194539297.1">
    <property type="nucleotide sequence ID" value="NZ_JACEFB010000014.1"/>
</dbReference>
<keyword evidence="2" id="KW-0456">Lyase</keyword>
<dbReference type="CDD" id="cd06821">
    <property type="entry name" value="PLPDE_III_D-TA"/>
    <property type="match status" value="1"/>
</dbReference>
<sequence length="373" mass="41065">MAVNYRLEREEEVYSPALLVYPALIRQNIACVLRWAGGPQRLCPHVKTHKTREIARWLLEAGVQRHKCATLAEAEMLAQVGAPQVLIAYPLVGPNLQRLAALIRRYPHTHFATLVDHPAALAALASAMQGAGTEVGVLLDLNVGQDRTGIAVGPEAAALYQQMCRSPGVRPEGFHVYDGHNNAPERSEREATAERFWKDVLALRRQLEEQGCPVPRLVVGGTPSFPVHSRWQQIPGLECSPGTFVLHDAGYGSKYADLAELIPAAALMTRVISRPHPRRVTLDLGTKAVAADPPLERRVRLLDVPEYTVVAHNEEHLVIETPAAEQFQIGDVLYALPGHICPTVALYRELLVVENGIVADRWLVAARDRSLTV</sequence>
<dbReference type="Gene3D" id="2.40.37.20">
    <property type="entry name" value="D-serine dehydratase-like domain"/>
    <property type="match status" value="1"/>
</dbReference>
<dbReference type="EMBL" id="JACEFB010000014">
    <property type="protein sequence ID" value="MBA2227433.1"/>
    <property type="molecule type" value="Genomic_DNA"/>
</dbReference>
<dbReference type="InterPro" id="IPR001608">
    <property type="entry name" value="Ala_racemase_N"/>
</dbReference>
<comment type="similarity">
    <text evidence="1">Belongs to the DSD1 family.</text>
</comment>
<evidence type="ECO:0000256" key="2">
    <source>
        <dbReference type="ARBA" id="ARBA00023239"/>
    </source>
</evidence>
<name>A0A7V9ACQ3_9BACT</name>
<keyword evidence="5" id="KW-1185">Reference proteome</keyword>
<comment type="caution">
    <text evidence="4">The sequence shown here is derived from an EMBL/GenBank/DDBJ whole genome shotgun (WGS) entry which is preliminary data.</text>
</comment>
<feature type="domain" description="D-serine dehydratase-like" evidence="3">
    <location>
        <begin position="264"/>
        <end position="354"/>
    </location>
</feature>
<dbReference type="SMART" id="SM01119">
    <property type="entry name" value="D-ser_dehydrat"/>
    <property type="match status" value="1"/>
</dbReference>
<dbReference type="GO" id="GO:0036088">
    <property type="term" value="P:D-serine catabolic process"/>
    <property type="evidence" value="ECO:0007669"/>
    <property type="project" value="TreeGrafter"/>
</dbReference>
<dbReference type="InterPro" id="IPR026956">
    <property type="entry name" value="D-ser_dehydrat-like_dom"/>
</dbReference>
<accession>A0A7V9ACQ3</accession>
<dbReference type="Pfam" id="PF14031">
    <property type="entry name" value="D-ser_dehydrat"/>
    <property type="match status" value="1"/>
</dbReference>
<evidence type="ECO:0000256" key="1">
    <source>
        <dbReference type="ARBA" id="ARBA00005323"/>
    </source>
</evidence>
<gene>
    <name evidence="4" type="ORF">H0921_14840</name>
</gene>
<dbReference type="AlphaFoldDB" id="A0A7V9ACQ3"/>
<protein>
    <submittedName>
        <fullName evidence="4">D-TA family PLP-dependent enzyme</fullName>
    </submittedName>
</protein>
<dbReference type="GO" id="GO:0008721">
    <property type="term" value="F:D-serine ammonia-lyase activity"/>
    <property type="evidence" value="ECO:0007669"/>
    <property type="project" value="TreeGrafter"/>
</dbReference>
<reference evidence="4 5" key="1">
    <citation type="submission" date="2020-07" db="EMBL/GenBank/DDBJ databases">
        <title>Thermogemmata thermophila gen. nov., sp. nov., a novel moderate thermophilic planctomycete from a Kamchatka hot spring.</title>
        <authorList>
            <person name="Elcheninov A.G."/>
            <person name="Podosokorskaya O.A."/>
            <person name="Kovaleva O.L."/>
            <person name="Novikov A."/>
            <person name="Bonch-Osmolovskaya E.A."/>
            <person name="Toshchakov S.V."/>
            <person name="Kublanov I.V."/>
        </authorList>
    </citation>
    <scope>NUCLEOTIDE SEQUENCE [LARGE SCALE GENOMIC DNA]</scope>
    <source>
        <strain evidence="4 5">2918</strain>
    </source>
</reference>
<dbReference type="InterPro" id="IPR042208">
    <property type="entry name" value="D-ser_dehydrat-like_sf"/>
</dbReference>
<dbReference type="PANTHER" id="PTHR28004">
    <property type="entry name" value="ZGC:162816-RELATED"/>
    <property type="match status" value="1"/>
</dbReference>
<proteinExistence type="inferred from homology"/>
<dbReference type="InterPro" id="IPR029066">
    <property type="entry name" value="PLP-binding_barrel"/>
</dbReference>
<evidence type="ECO:0000259" key="3">
    <source>
        <dbReference type="SMART" id="SM01119"/>
    </source>
</evidence>
<dbReference type="Gene3D" id="3.20.20.10">
    <property type="entry name" value="Alanine racemase"/>
    <property type="match status" value="1"/>
</dbReference>
<evidence type="ECO:0000313" key="5">
    <source>
        <dbReference type="Proteomes" id="UP000542342"/>
    </source>
</evidence>